<evidence type="ECO:0000313" key="2">
    <source>
        <dbReference type="EMBL" id="MBJ3763280.1"/>
    </source>
</evidence>
<dbReference type="GO" id="GO:0016791">
    <property type="term" value="F:phosphatase activity"/>
    <property type="evidence" value="ECO:0007669"/>
    <property type="project" value="TreeGrafter"/>
</dbReference>
<name>A0A934IIN8_9RHOB</name>
<dbReference type="GO" id="GO:0005737">
    <property type="term" value="C:cytoplasm"/>
    <property type="evidence" value="ECO:0007669"/>
    <property type="project" value="TreeGrafter"/>
</dbReference>
<proteinExistence type="predicted"/>
<evidence type="ECO:0000313" key="3">
    <source>
        <dbReference type="Proteomes" id="UP000642488"/>
    </source>
</evidence>
<evidence type="ECO:0000259" key="1">
    <source>
        <dbReference type="Pfam" id="PF00149"/>
    </source>
</evidence>
<reference evidence="2" key="1">
    <citation type="submission" date="2020-12" db="EMBL/GenBank/DDBJ databases">
        <title>Bacterial taxonomy.</title>
        <authorList>
            <person name="Pan X."/>
        </authorList>
    </citation>
    <scope>NUCLEOTIDE SEQUENCE</scope>
    <source>
        <strain evidence="2">KCTC 52957</strain>
    </source>
</reference>
<sequence length="266" mass="29014">MTIYAVGDIHGYADELDRALGLIEADGGPDARIVFMGDYTDRGPDSRGVLDRLIEGLTARRNWIAIQGNHDRMFLRFLTEGRENDSRIKSGLSWMNKRLGGPSTLGSYGLGGEGAAFLQAANGGVETLASYDVAGSPLDREELVMRAREAVPQAHKQFLAQRPLWHREEGLLFVHAGLRPGVALEDQDEDDLLWIRDGWLDDPRDHGPLVVHGHTALDFPQHYGNRLNTDAGAGYGNPLVPVAIEGRDAFALTPRGRVALNLGSSA</sequence>
<dbReference type="RefSeq" id="WP_198916453.1">
    <property type="nucleotide sequence ID" value="NZ_JAEKPD010000009.1"/>
</dbReference>
<dbReference type="SUPFAM" id="SSF56300">
    <property type="entry name" value="Metallo-dependent phosphatases"/>
    <property type="match status" value="1"/>
</dbReference>
<dbReference type="EMBL" id="JAEKPD010000009">
    <property type="protein sequence ID" value="MBJ3763280.1"/>
    <property type="molecule type" value="Genomic_DNA"/>
</dbReference>
<comment type="caution">
    <text evidence="2">The sequence shown here is derived from an EMBL/GenBank/DDBJ whole genome shotgun (WGS) entry which is preliminary data.</text>
</comment>
<dbReference type="Proteomes" id="UP000642488">
    <property type="component" value="Unassembled WGS sequence"/>
</dbReference>
<dbReference type="InterPro" id="IPR029052">
    <property type="entry name" value="Metallo-depent_PP-like"/>
</dbReference>
<protein>
    <submittedName>
        <fullName evidence="2">Metallophosphoesterase</fullName>
    </submittedName>
</protein>
<gene>
    <name evidence="2" type="ORF">ILP92_11030</name>
</gene>
<dbReference type="PANTHER" id="PTHR42850:SF4">
    <property type="entry name" value="ZINC-DEPENDENT ENDOPOLYPHOSPHATASE"/>
    <property type="match status" value="1"/>
</dbReference>
<organism evidence="2 3">
    <name type="scientific">Palleronia pontilimi</name>
    <dbReference type="NCBI Taxonomy" id="1964209"/>
    <lineage>
        <taxon>Bacteria</taxon>
        <taxon>Pseudomonadati</taxon>
        <taxon>Pseudomonadota</taxon>
        <taxon>Alphaproteobacteria</taxon>
        <taxon>Rhodobacterales</taxon>
        <taxon>Roseobacteraceae</taxon>
        <taxon>Palleronia</taxon>
    </lineage>
</organism>
<keyword evidence="3" id="KW-1185">Reference proteome</keyword>
<dbReference type="InterPro" id="IPR050126">
    <property type="entry name" value="Ap4A_hydrolase"/>
</dbReference>
<dbReference type="GO" id="GO:0008803">
    <property type="term" value="F:bis(5'-nucleosyl)-tetraphosphatase (symmetrical) activity"/>
    <property type="evidence" value="ECO:0007669"/>
    <property type="project" value="TreeGrafter"/>
</dbReference>
<dbReference type="AlphaFoldDB" id="A0A934IIN8"/>
<dbReference type="InterPro" id="IPR004843">
    <property type="entry name" value="Calcineurin-like_PHP"/>
</dbReference>
<dbReference type="PANTHER" id="PTHR42850">
    <property type="entry name" value="METALLOPHOSPHOESTERASE"/>
    <property type="match status" value="1"/>
</dbReference>
<dbReference type="GO" id="GO:0110154">
    <property type="term" value="P:RNA decapping"/>
    <property type="evidence" value="ECO:0007669"/>
    <property type="project" value="TreeGrafter"/>
</dbReference>
<feature type="domain" description="Calcineurin-like phosphoesterase" evidence="1">
    <location>
        <begin position="1"/>
        <end position="224"/>
    </location>
</feature>
<dbReference type="Gene3D" id="3.60.21.10">
    <property type="match status" value="1"/>
</dbReference>
<accession>A0A934IIN8</accession>
<dbReference type="Pfam" id="PF00149">
    <property type="entry name" value="Metallophos"/>
    <property type="match status" value="1"/>
</dbReference>